<accession>D6S8U6</accession>
<evidence type="ECO:0000313" key="2">
    <source>
        <dbReference type="EMBL" id="EFH93224.1"/>
    </source>
</evidence>
<dbReference type="SUPFAM" id="SSF52540">
    <property type="entry name" value="P-loop containing nucleoside triphosphate hydrolases"/>
    <property type="match status" value="1"/>
</dbReference>
<gene>
    <name evidence="2" type="ORF">HMPREF0391_10882</name>
</gene>
<dbReference type="EMBL" id="ACHM02000002">
    <property type="protein sequence ID" value="EFH93224.1"/>
    <property type="molecule type" value="Genomic_DNA"/>
</dbReference>
<dbReference type="STRING" id="525282.HMPREF0391_10882"/>
<evidence type="ECO:0000259" key="1">
    <source>
        <dbReference type="Pfam" id="PF02492"/>
    </source>
</evidence>
<dbReference type="HOGENOM" id="CLU_017452_1_3_9"/>
<proteinExistence type="predicted"/>
<dbReference type="PANTHER" id="PTHR13748:SF62">
    <property type="entry name" value="COBW DOMAIN-CONTAINING PROTEIN"/>
    <property type="match status" value="1"/>
</dbReference>
<feature type="domain" description="CobW/HypB/UreG nucleotide-binding" evidence="1">
    <location>
        <begin position="9"/>
        <end position="174"/>
    </location>
</feature>
<dbReference type="Gene3D" id="3.40.50.300">
    <property type="entry name" value="P-loop containing nucleotide triphosphate hydrolases"/>
    <property type="match status" value="1"/>
</dbReference>
<comment type="caution">
    <text evidence="2">The sequence shown here is derived from an EMBL/GenBank/DDBJ whole genome shotgun (WGS) entry which is preliminary data.</text>
</comment>
<name>D6S8U6_FINMA</name>
<organism evidence="2">
    <name type="scientific">Finegoldia magna ATCC 53516</name>
    <dbReference type="NCBI Taxonomy" id="525282"/>
    <lineage>
        <taxon>Bacteria</taxon>
        <taxon>Bacillati</taxon>
        <taxon>Bacillota</taxon>
        <taxon>Tissierellia</taxon>
        <taxon>Tissierellales</taxon>
        <taxon>Peptoniphilaceae</taxon>
        <taxon>Finegoldia</taxon>
    </lineage>
</organism>
<dbReference type="InterPro" id="IPR003495">
    <property type="entry name" value="CobW/HypB/UreG_nucleotide-bd"/>
</dbReference>
<dbReference type="InterPro" id="IPR051316">
    <property type="entry name" value="Zinc-reg_GTPase_activator"/>
</dbReference>
<reference evidence="2" key="1">
    <citation type="submission" date="2010-05" db="EMBL/GenBank/DDBJ databases">
        <authorList>
            <person name="Muzny D."/>
            <person name="Qin X."/>
            <person name="Buhay C."/>
            <person name="Dugan-Rocha S."/>
            <person name="Ding Y."/>
            <person name="Chen G."/>
            <person name="Hawes A."/>
            <person name="Holder M."/>
            <person name="Jhangiani S."/>
            <person name="Johnson A."/>
            <person name="Khan Z."/>
            <person name="Li Z."/>
            <person name="Liu W."/>
            <person name="Liu X."/>
            <person name="Perez L."/>
            <person name="Shen H."/>
            <person name="Wang Q."/>
            <person name="Watt J."/>
            <person name="Xi L."/>
            <person name="Xin Y."/>
            <person name="Zhou J."/>
            <person name="Deng J."/>
            <person name="Jiang H."/>
            <person name="Liu Y."/>
            <person name="Qu J."/>
            <person name="Song X.-Z."/>
            <person name="Zhang L."/>
            <person name="Villasana D."/>
            <person name="Johnson A."/>
            <person name="Liu J."/>
            <person name="Liyanage D."/>
            <person name="Lorensuhewa L."/>
            <person name="Robinson T."/>
            <person name="Song A."/>
            <person name="Song B.-B."/>
            <person name="Dinh H."/>
            <person name="Thornton R."/>
            <person name="Coyle M."/>
            <person name="Francisco L."/>
            <person name="Jackson L."/>
            <person name="Javaid M."/>
            <person name="Korchina V."/>
            <person name="Kovar C."/>
            <person name="Mata R."/>
            <person name="Mathew T."/>
            <person name="Ngo R."/>
            <person name="Nguyen L."/>
            <person name="Nguyen N."/>
            <person name="Okwuonu G."/>
            <person name="Ongeri F."/>
            <person name="Pham C."/>
            <person name="Simmons D."/>
            <person name="Wilczek-Boney K."/>
            <person name="Hale W."/>
            <person name="Jakkamsetti A."/>
            <person name="Pham P."/>
            <person name="Ruth R."/>
            <person name="San Lucas F."/>
            <person name="Warren J."/>
            <person name="Zhang J."/>
            <person name="Zhao Z."/>
            <person name="Zhou C."/>
            <person name="Zhu D."/>
            <person name="Lee S."/>
            <person name="Bess C."/>
            <person name="Blankenburg K."/>
            <person name="Forbes L."/>
            <person name="Fu Q."/>
            <person name="Gubbala S."/>
            <person name="Hirani K."/>
            <person name="Jayaseelan J.C."/>
            <person name="Lara F."/>
            <person name="Munidasa M."/>
            <person name="Palculict T."/>
            <person name="Patil S."/>
            <person name="Pu L.-L."/>
            <person name="Saada N."/>
            <person name="Tang L."/>
            <person name="Weissenberger G."/>
            <person name="Zhu Y."/>
            <person name="Hemphill L."/>
            <person name="Shang Y."/>
            <person name="Youmans B."/>
            <person name="Ayvaz T."/>
            <person name="Ross M."/>
            <person name="Santibanez J."/>
            <person name="Aqrawi P."/>
            <person name="Gross S."/>
            <person name="Joshi V."/>
            <person name="Fowler G."/>
            <person name="Nazareth L."/>
            <person name="Reid J."/>
            <person name="Worley K."/>
            <person name="Petrosino J."/>
            <person name="Highlander S."/>
            <person name="Gibbs R."/>
        </authorList>
    </citation>
    <scope>NUCLEOTIDE SEQUENCE [LARGE SCALE GENOMIC DNA]</scope>
    <source>
        <strain evidence="2">ATCC 53516</strain>
    </source>
</reference>
<dbReference type="eggNOG" id="COG0523">
    <property type="taxonomic scope" value="Bacteria"/>
</dbReference>
<sequence>MKMGDNMKTVIVSGFLGSGKTTFINHILGFNKNTLVLENEFGDVSIDSMLIKNDDIIEINSGCICCGLKSDFKEIIHKIDKDQFEYIIIEPTGVAKLTDILEVLKDEENLQIQKCVTIVDCDSYICFHDDFGEFFNDQIKNADIIYITNVENLEEEKIEEVKKSIEQFNKHAIIHKEDFRKMNPEDIVSEFADDKKEDKHECCCHGHGHKCCGKHHHHDHGKHSHEDSKFKTNVQKKLKFNSKDDLEKFLDSKSIVRAKGNVEIADKKVFVSKTLSGLEVSDSISDSDDFVIIEVNNE</sequence>
<dbReference type="AlphaFoldDB" id="D6S8U6"/>
<dbReference type="Proteomes" id="UP000004063">
    <property type="component" value="Chromosome"/>
</dbReference>
<dbReference type="Pfam" id="PF02492">
    <property type="entry name" value="cobW"/>
    <property type="match status" value="1"/>
</dbReference>
<dbReference type="InterPro" id="IPR027417">
    <property type="entry name" value="P-loop_NTPase"/>
</dbReference>
<protein>
    <submittedName>
        <fullName evidence="2">CobW/P47K family protein</fullName>
    </submittedName>
</protein>
<dbReference type="PANTHER" id="PTHR13748">
    <property type="entry name" value="COBW-RELATED"/>
    <property type="match status" value="1"/>
</dbReference>
<dbReference type="GO" id="GO:0005737">
    <property type="term" value="C:cytoplasm"/>
    <property type="evidence" value="ECO:0007669"/>
    <property type="project" value="TreeGrafter"/>
</dbReference>